<dbReference type="InterPro" id="IPR045741">
    <property type="entry name" value="PorV"/>
</dbReference>
<protein>
    <recommendedName>
        <fullName evidence="1">Type IX secretion system protein PorV domain-containing protein</fullName>
    </recommendedName>
</protein>
<dbReference type="AlphaFoldDB" id="A0A383BVV6"/>
<evidence type="ECO:0000259" key="1">
    <source>
        <dbReference type="Pfam" id="PF19572"/>
    </source>
</evidence>
<dbReference type="EMBL" id="UINC01203648">
    <property type="protein sequence ID" value="SVE24009.1"/>
    <property type="molecule type" value="Genomic_DNA"/>
</dbReference>
<feature type="domain" description="Type IX secretion system protein PorV" evidence="1">
    <location>
        <begin position="24"/>
        <end position="141"/>
    </location>
</feature>
<dbReference type="SUPFAM" id="SSF56935">
    <property type="entry name" value="Porins"/>
    <property type="match status" value="1"/>
</dbReference>
<dbReference type="Gene3D" id="2.40.160.60">
    <property type="entry name" value="Outer membrane protein transport protein (OMPP1/FadL/TodX)"/>
    <property type="match status" value="1"/>
</dbReference>
<organism evidence="2">
    <name type="scientific">marine metagenome</name>
    <dbReference type="NCBI Taxonomy" id="408172"/>
    <lineage>
        <taxon>unclassified sequences</taxon>
        <taxon>metagenomes</taxon>
        <taxon>ecological metagenomes</taxon>
    </lineage>
</organism>
<feature type="non-terminal residue" evidence="2">
    <location>
        <position position="182"/>
    </location>
</feature>
<evidence type="ECO:0000313" key="2">
    <source>
        <dbReference type="EMBL" id="SVE24009.1"/>
    </source>
</evidence>
<name>A0A383BVV6_9ZZZZ</name>
<sequence length="182" mass="20474">MKKLVFLLLFSILGVNAQNNSKYSNEFLNIGVDAQSIGMSNAVVSSTSDVNSTYWNPAGLLQLEDKQISLMHSNYFANIATYNFVAYATPIDDNSALGFSMIRFGVDDILDTTQLIDDQGNINFDRINLFSTADYAFLFSYARRLKFKNLNYGVNIKIIRRIIGDFSSSWGFGMDFGIQFKT</sequence>
<dbReference type="Pfam" id="PF19572">
    <property type="entry name" value="PorV"/>
    <property type="match status" value="1"/>
</dbReference>
<dbReference type="NCBIfam" id="NF033709">
    <property type="entry name" value="PorV_fam"/>
    <property type="match status" value="1"/>
</dbReference>
<reference evidence="2" key="1">
    <citation type="submission" date="2018-05" db="EMBL/GenBank/DDBJ databases">
        <authorList>
            <person name="Lanie J.A."/>
            <person name="Ng W.-L."/>
            <person name="Kazmierczak K.M."/>
            <person name="Andrzejewski T.M."/>
            <person name="Davidsen T.M."/>
            <person name="Wayne K.J."/>
            <person name="Tettelin H."/>
            <person name="Glass J.I."/>
            <person name="Rusch D."/>
            <person name="Podicherti R."/>
            <person name="Tsui H.-C.T."/>
            <person name="Winkler M.E."/>
        </authorList>
    </citation>
    <scope>NUCLEOTIDE SEQUENCE</scope>
</reference>
<proteinExistence type="predicted"/>
<accession>A0A383BVV6</accession>
<gene>
    <name evidence="2" type="ORF">METZ01_LOCUS476863</name>
</gene>